<dbReference type="RefSeq" id="WP_006729878.1">
    <property type="nucleotide sequence ID" value="NZ_CABKQA010000001.1"/>
</dbReference>
<dbReference type="GeneID" id="93221536"/>
<reference evidence="6 7" key="1">
    <citation type="submission" date="2020-02" db="EMBL/GenBank/DDBJ databases">
        <title>Complete genome sequences of six Lactobacillus iners strains isolated from the human vagina.</title>
        <authorList>
            <person name="France M.T."/>
            <person name="Rutt L."/>
            <person name="Narina S."/>
            <person name="Arbaugh S."/>
            <person name="Humphrys M.S."/>
            <person name="Ma B."/>
            <person name="Hayward M.R."/>
            <person name="Relman D."/>
            <person name="Kwon D.S."/>
            <person name="Ravel J."/>
        </authorList>
    </citation>
    <scope>NUCLEOTIDE SEQUENCE [LARGE SCALE GENOMIC DNA]</scope>
    <source>
        <strain evidence="6 7">C0210C1</strain>
    </source>
</reference>
<dbReference type="SUPFAM" id="SSF57829">
    <property type="entry name" value="Zn-binding ribosomal proteins"/>
    <property type="match status" value="1"/>
</dbReference>
<dbReference type="GO" id="GO:0006412">
    <property type="term" value="P:translation"/>
    <property type="evidence" value="ECO:0007669"/>
    <property type="project" value="UniProtKB-UniRule"/>
</dbReference>
<dbReference type="InterPro" id="IPR018264">
    <property type="entry name" value="Ribosomal_bL33_CS"/>
</dbReference>
<evidence type="ECO:0000256" key="1">
    <source>
        <dbReference type="ARBA" id="ARBA00007596"/>
    </source>
</evidence>
<dbReference type="NCBIfam" id="NF001860">
    <property type="entry name" value="PRK00595.1"/>
    <property type="match status" value="1"/>
</dbReference>
<sequence>MAEHIILECTECGDRSYLSEKNKRKHPERLSLKKYCPVERKTTLHRETK</sequence>
<dbReference type="NCBIfam" id="TIGR01023">
    <property type="entry name" value="rpmG_bact"/>
    <property type="match status" value="1"/>
</dbReference>
<evidence type="ECO:0000313" key="7">
    <source>
        <dbReference type="Proteomes" id="UP000501676"/>
    </source>
</evidence>
<dbReference type="HAMAP" id="MF_00294">
    <property type="entry name" value="Ribosomal_bL33"/>
    <property type="match status" value="1"/>
</dbReference>
<dbReference type="InterPro" id="IPR038584">
    <property type="entry name" value="Ribosomal_bL33_sf"/>
</dbReference>
<keyword evidence="2 5" id="KW-0689">Ribosomal protein</keyword>
<dbReference type="GO" id="GO:0003735">
    <property type="term" value="F:structural constituent of ribosome"/>
    <property type="evidence" value="ECO:0007669"/>
    <property type="project" value="InterPro"/>
</dbReference>
<gene>
    <name evidence="5 6" type="primary">rpmG</name>
    <name evidence="6" type="ORF">G6Z83_04025</name>
</gene>
<evidence type="ECO:0000256" key="4">
    <source>
        <dbReference type="ARBA" id="ARBA00035176"/>
    </source>
</evidence>
<dbReference type="GO" id="GO:1990904">
    <property type="term" value="C:ribonucleoprotein complex"/>
    <property type="evidence" value="ECO:0007669"/>
    <property type="project" value="UniProtKB-KW"/>
</dbReference>
<dbReference type="PANTHER" id="PTHR43168:SF2">
    <property type="entry name" value="LARGE RIBOSOMAL SUBUNIT PROTEIN BL33C"/>
    <property type="match status" value="1"/>
</dbReference>
<evidence type="ECO:0000256" key="3">
    <source>
        <dbReference type="ARBA" id="ARBA00023274"/>
    </source>
</evidence>
<evidence type="ECO:0000313" key="6">
    <source>
        <dbReference type="EMBL" id="QIH23873.1"/>
    </source>
</evidence>
<dbReference type="AlphaFoldDB" id="A0A6G7B8Q6"/>
<dbReference type="EMBL" id="CP049228">
    <property type="protein sequence ID" value="QIH23873.1"/>
    <property type="molecule type" value="Genomic_DNA"/>
</dbReference>
<dbReference type="InterPro" id="IPR001705">
    <property type="entry name" value="Ribosomal_bL33"/>
</dbReference>
<protein>
    <recommendedName>
        <fullName evidence="4 5">Large ribosomal subunit protein bL33</fullName>
    </recommendedName>
</protein>
<keyword evidence="3 5" id="KW-0687">Ribonucleoprotein</keyword>
<dbReference type="Proteomes" id="UP000501676">
    <property type="component" value="Chromosome"/>
</dbReference>
<accession>A0A6G7B8Q6</accession>
<dbReference type="Gene3D" id="2.20.28.120">
    <property type="entry name" value="Ribosomal protein L33"/>
    <property type="match status" value="1"/>
</dbReference>
<organism evidence="6 7">
    <name type="scientific">Lactobacillus iners</name>
    <dbReference type="NCBI Taxonomy" id="147802"/>
    <lineage>
        <taxon>Bacteria</taxon>
        <taxon>Bacillati</taxon>
        <taxon>Bacillota</taxon>
        <taxon>Bacilli</taxon>
        <taxon>Lactobacillales</taxon>
        <taxon>Lactobacillaceae</taxon>
        <taxon>Lactobacillus</taxon>
    </lineage>
</organism>
<dbReference type="PANTHER" id="PTHR43168">
    <property type="entry name" value="50S RIBOSOMAL PROTEIN L33, CHLOROPLASTIC"/>
    <property type="match status" value="1"/>
</dbReference>
<evidence type="ECO:0000256" key="2">
    <source>
        <dbReference type="ARBA" id="ARBA00022980"/>
    </source>
</evidence>
<dbReference type="GO" id="GO:0005737">
    <property type="term" value="C:cytoplasm"/>
    <property type="evidence" value="ECO:0007669"/>
    <property type="project" value="UniProtKB-ARBA"/>
</dbReference>
<dbReference type="GO" id="GO:0005840">
    <property type="term" value="C:ribosome"/>
    <property type="evidence" value="ECO:0007669"/>
    <property type="project" value="UniProtKB-KW"/>
</dbReference>
<dbReference type="NCBIfam" id="NF001764">
    <property type="entry name" value="PRK00504.1"/>
    <property type="match status" value="1"/>
</dbReference>
<dbReference type="Pfam" id="PF00471">
    <property type="entry name" value="Ribosomal_L33"/>
    <property type="match status" value="1"/>
</dbReference>
<dbReference type="InterPro" id="IPR011332">
    <property type="entry name" value="Ribosomal_zn-bd"/>
</dbReference>
<comment type="similarity">
    <text evidence="1 5">Belongs to the bacterial ribosomal protein bL33 family.</text>
</comment>
<evidence type="ECO:0000256" key="5">
    <source>
        <dbReference type="HAMAP-Rule" id="MF_00294"/>
    </source>
</evidence>
<name>A0A6G7B8Q6_9LACO</name>
<proteinExistence type="inferred from homology"/>
<dbReference type="PROSITE" id="PS00582">
    <property type="entry name" value="RIBOSOMAL_L33"/>
    <property type="match status" value="1"/>
</dbReference>